<dbReference type="GO" id="GO:0043957">
    <property type="term" value="F:acryloyl-CoA reductase (NADPH) activity"/>
    <property type="evidence" value="ECO:0007669"/>
    <property type="project" value="TreeGrafter"/>
</dbReference>
<evidence type="ECO:0000313" key="2">
    <source>
        <dbReference type="EMBL" id="ROO25838.1"/>
    </source>
</evidence>
<dbReference type="SUPFAM" id="SSF51735">
    <property type="entry name" value="NAD(P)-binding Rossmann-fold domains"/>
    <property type="match status" value="1"/>
</dbReference>
<organism evidence="2 3">
    <name type="scientific">Salinisphaera japonica YTM-1</name>
    <dbReference type="NCBI Taxonomy" id="1209778"/>
    <lineage>
        <taxon>Bacteria</taxon>
        <taxon>Pseudomonadati</taxon>
        <taxon>Pseudomonadota</taxon>
        <taxon>Gammaproteobacteria</taxon>
        <taxon>Salinisphaerales</taxon>
        <taxon>Salinisphaeraceae</taxon>
        <taxon>Salinisphaera</taxon>
    </lineage>
</organism>
<keyword evidence="3" id="KW-1185">Reference proteome</keyword>
<dbReference type="Pfam" id="PF00107">
    <property type="entry name" value="ADH_zinc_N"/>
    <property type="match status" value="1"/>
</dbReference>
<dbReference type="InterPro" id="IPR036291">
    <property type="entry name" value="NAD(P)-bd_dom_sf"/>
</dbReference>
<dbReference type="RefSeq" id="WP_123658912.1">
    <property type="nucleotide sequence ID" value="NZ_AYKG01000043.1"/>
</dbReference>
<dbReference type="InterPro" id="IPR011032">
    <property type="entry name" value="GroES-like_sf"/>
</dbReference>
<evidence type="ECO:0000259" key="1">
    <source>
        <dbReference type="SMART" id="SM00829"/>
    </source>
</evidence>
<dbReference type="SUPFAM" id="SSF50129">
    <property type="entry name" value="GroES-like"/>
    <property type="match status" value="1"/>
</dbReference>
<feature type="domain" description="Enoyl reductase (ER)" evidence="1">
    <location>
        <begin position="15"/>
        <end position="324"/>
    </location>
</feature>
<reference evidence="2 3" key="1">
    <citation type="submission" date="2013-10" db="EMBL/GenBank/DDBJ databases">
        <title>Salinisphaera japonica YTM-1 Genome Sequencing.</title>
        <authorList>
            <person name="Lai Q."/>
            <person name="Li C."/>
            <person name="Shao Z."/>
        </authorList>
    </citation>
    <scope>NUCLEOTIDE SEQUENCE [LARGE SCALE GENOMIC DNA]</scope>
    <source>
        <strain evidence="2 3">YTM-1</strain>
    </source>
</reference>
<dbReference type="InterPro" id="IPR013154">
    <property type="entry name" value="ADH-like_N"/>
</dbReference>
<sequence>MRAIRIHDTDDGPRGRLDEVGLDALTEGDVVIKTHFSSLNYKDALAITGAGKIARQRPLNAGIDVSGVVEHSEDGRFSPGDKVLVTGWLLSETRDGGLAETVRVPGFCVTPLPDGLDLWEAMALGTAGFTAAMAIKRLKDNFQAPEHGPIAVTGATGGVGMFAIEMLAQAGFSPVAVTRRGDEFGDQLSALGATEIVSPDEIDLGGKPMGAERFGGAIDALGGAPLANLLGQTRQFGNVAAIGLAASPKLETMVVPFILRGVSLLGINSVECPIEWRETIWQSLAGPGKPAHLRDIAHETIGLDAVEARCHAIIEGKHNGRTVVDLAR</sequence>
<dbReference type="Gene3D" id="3.90.180.10">
    <property type="entry name" value="Medium-chain alcohol dehydrogenases, catalytic domain"/>
    <property type="match status" value="1"/>
</dbReference>
<comment type="caution">
    <text evidence="2">The sequence shown here is derived from an EMBL/GenBank/DDBJ whole genome shotgun (WGS) entry which is preliminary data.</text>
</comment>
<dbReference type="InterPro" id="IPR020843">
    <property type="entry name" value="ER"/>
</dbReference>
<dbReference type="Gene3D" id="3.40.50.720">
    <property type="entry name" value="NAD(P)-binding Rossmann-like Domain"/>
    <property type="match status" value="1"/>
</dbReference>
<dbReference type="EMBL" id="AYKG01000043">
    <property type="protein sequence ID" value="ROO25838.1"/>
    <property type="molecule type" value="Genomic_DNA"/>
</dbReference>
<dbReference type="InterPro" id="IPR014188">
    <property type="entry name" value="Acrylyl-CoA_reductase_AcuI"/>
</dbReference>
<dbReference type="InParanoid" id="A0A423PJR2"/>
<dbReference type="InterPro" id="IPR051397">
    <property type="entry name" value="Zn-ADH-like_protein"/>
</dbReference>
<name>A0A423PJR2_9GAMM</name>
<evidence type="ECO:0000313" key="3">
    <source>
        <dbReference type="Proteomes" id="UP000285310"/>
    </source>
</evidence>
<accession>A0A423PJR2</accession>
<dbReference type="Pfam" id="PF08240">
    <property type="entry name" value="ADH_N"/>
    <property type="match status" value="1"/>
</dbReference>
<proteinExistence type="predicted"/>
<dbReference type="CDD" id="cd05280">
    <property type="entry name" value="MDR_yhdh_yhfp"/>
    <property type="match status" value="1"/>
</dbReference>
<dbReference type="OrthoDB" id="9782155at2"/>
<dbReference type="SMART" id="SM00829">
    <property type="entry name" value="PKS_ER"/>
    <property type="match status" value="1"/>
</dbReference>
<dbReference type="PANTHER" id="PTHR43677">
    <property type="entry name" value="SHORT-CHAIN DEHYDROGENASE/REDUCTASE"/>
    <property type="match status" value="1"/>
</dbReference>
<dbReference type="PANTHER" id="PTHR43677:SF1">
    <property type="entry name" value="ACRYLYL-COA REDUCTASE ACUI-RELATED"/>
    <property type="match status" value="1"/>
</dbReference>
<dbReference type="InterPro" id="IPR013149">
    <property type="entry name" value="ADH-like_C"/>
</dbReference>
<dbReference type="FunCoup" id="A0A423PJR2">
    <property type="interactions" value="84"/>
</dbReference>
<gene>
    <name evidence="2" type="ORF">SAJA_12175</name>
</gene>
<protein>
    <submittedName>
        <fullName evidence="2">Quinone oxidoreductase</fullName>
    </submittedName>
</protein>
<dbReference type="AlphaFoldDB" id="A0A423PJR2"/>
<dbReference type="Proteomes" id="UP000285310">
    <property type="component" value="Unassembled WGS sequence"/>
</dbReference>
<dbReference type="NCBIfam" id="TIGR02823">
    <property type="entry name" value="oxido_YhdH"/>
    <property type="match status" value="1"/>
</dbReference>